<keyword evidence="8" id="KW-0067">ATP-binding</keyword>
<evidence type="ECO:0000256" key="5">
    <source>
        <dbReference type="ARBA" id="ARBA00022737"/>
    </source>
</evidence>
<dbReference type="InterPro" id="IPR032675">
    <property type="entry name" value="LRR_dom_sf"/>
</dbReference>
<dbReference type="InterPro" id="IPR050216">
    <property type="entry name" value="LRR_domain-containing"/>
</dbReference>
<dbReference type="EMBL" id="PQWO01000002">
    <property type="protein sequence ID" value="PZD74453.1"/>
    <property type="molecule type" value="Genomic_DNA"/>
</dbReference>
<dbReference type="EC" id="2.7.11.1" evidence="1"/>
<keyword evidence="3" id="KW-0433">Leucine-rich repeat</keyword>
<dbReference type="SUPFAM" id="SSF52540">
    <property type="entry name" value="P-loop containing nucleoside triphosphate hydrolases"/>
    <property type="match status" value="1"/>
</dbReference>
<dbReference type="Pfam" id="PF13855">
    <property type="entry name" value="LRR_8"/>
    <property type="match status" value="2"/>
</dbReference>
<keyword evidence="9" id="KW-0342">GTP-binding</keyword>
<keyword evidence="14" id="KW-1185">Reference proteome</keyword>
<evidence type="ECO:0000256" key="7">
    <source>
        <dbReference type="ARBA" id="ARBA00022777"/>
    </source>
</evidence>
<dbReference type="GO" id="GO:0005524">
    <property type="term" value="F:ATP binding"/>
    <property type="evidence" value="ECO:0007669"/>
    <property type="project" value="UniProtKB-KW"/>
</dbReference>
<dbReference type="GO" id="GO:0009274">
    <property type="term" value="C:peptidoglycan-based cell wall"/>
    <property type="evidence" value="ECO:0007669"/>
    <property type="project" value="UniProtKB-ARBA"/>
</dbReference>
<gene>
    <name evidence="13" type="primary">inlA_1</name>
    <name evidence="13" type="ORF">C1752_00631</name>
</gene>
<dbReference type="PROSITE" id="PS51450">
    <property type="entry name" value="LRR"/>
    <property type="match status" value="6"/>
</dbReference>
<evidence type="ECO:0000256" key="4">
    <source>
        <dbReference type="ARBA" id="ARBA00022679"/>
    </source>
</evidence>
<dbReference type="InterPro" id="IPR001806">
    <property type="entry name" value="Small_GTPase"/>
</dbReference>
<comment type="catalytic activity">
    <reaction evidence="11">
        <text>L-seryl-[protein] + ATP = O-phospho-L-seryl-[protein] + ADP + H(+)</text>
        <dbReference type="Rhea" id="RHEA:17989"/>
        <dbReference type="Rhea" id="RHEA-COMP:9863"/>
        <dbReference type="Rhea" id="RHEA-COMP:11604"/>
        <dbReference type="ChEBI" id="CHEBI:15378"/>
        <dbReference type="ChEBI" id="CHEBI:29999"/>
        <dbReference type="ChEBI" id="CHEBI:30616"/>
        <dbReference type="ChEBI" id="CHEBI:83421"/>
        <dbReference type="ChEBI" id="CHEBI:456216"/>
        <dbReference type="EC" id="2.7.11.1"/>
    </reaction>
</comment>
<evidence type="ECO:0000256" key="9">
    <source>
        <dbReference type="ARBA" id="ARBA00023134"/>
    </source>
</evidence>
<sequence>MSSSQQSIAEQRIQKALETNATALDLSRFGLTCLPASIGQLVNLATLRLDSNQLTTVPPELGQLFNLTELDLGKNRLTTVPSELGQLANLTQLDLYNNQLTTVPPELGQLANLTRLDLRVNRLITLPPKLGQLANLTTLDLYRNWLTTVPPELGQLANLTQLDLYNNQLTTVPPELGQLANLTQLNLANNQLTTVPPELGQLANLTQLNLANNQLTTVPSELGQLANLTQLDLANSGHLVSPPPEVLRQGTRAILTYLREQQEAGERQWLSKLLVVGEGGVGKTSLLRALRGESFQEQQSSTHGIDIQALNLEHPNETDVTMTLNTWDFGGQEIYHATHQFFLTNRSLFLLTFNARLGYEQGKLIYWLKTIRANAPESPIILVATWTDERDADLPLSDLKQQFPQIRALLEVSNKTGNGVQALKQSITQTAADLPLMGELWPKSWLQLAQSVRQEEGQYTTPKQLWEQMKQCNVSKDSQSLLATYLHELGDILFFQDNPELNDLVILKPQWVTQKISKVLSAEAVIEANGIFTRQCMEELWHDLHPSLRDHFLELMEQFDLSYKIPEDPDDKSLVVERLEYEPPEFQTLWQQKQQEPNCKEISIKFQLSEILAGIPTWFIARQHRFTQNLHWRTGVLFGDHRENPRHLGLLRVERDTLTNADYVRLTVRGPMPHSFFDVLREGFELTLSRYPGLKITRLIPCPDPIHEECKHEFNYANLIKRLERTPPIETISCEQCLENISVTRLLFGLHYTTQDAVIAEIEKLRVSNQGSFDNLQNAIEEGFTELRELVQRELLREIRAVQKQLESPCPSVFVLRPDDRSFWQKDIGSQRINLQLYCEHPGCFHPVQNGGLYAIDNPKKWLKAMAPHLNRLFGILKYVTPVVGPWLNISAPVYSELIKNDLALSKALIDKLPEITFDDDNRSFIDPDDPRANVLGDSLKTRKISGAALRTLNEFLKRKDPDQVWGGLTRTKTPEGDVLWLCQEHIKEIYPSSR</sequence>
<evidence type="ECO:0000256" key="1">
    <source>
        <dbReference type="ARBA" id="ARBA00012513"/>
    </source>
</evidence>
<dbReference type="InterPro" id="IPR036388">
    <property type="entry name" value="WH-like_DNA-bd_sf"/>
</dbReference>
<dbReference type="PANTHER" id="PTHR48051:SF1">
    <property type="entry name" value="RAS SUPPRESSOR PROTEIN 1"/>
    <property type="match status" value="1"/>
</dbReference>
<dbReference type="Gene3D" id="3.30.310.200">
    <property type="match status" value="1"/>
</dbReference>
<dbReference type="GO" id="GO:0003924">
    <property type="term" value="F:GTPase activity"/>
    <property type="evidence" value="ECO:0007669"/>
    <property type="project" value="InterPro"/>
</dbReference>
<accession>A0A2W1JM60</accession>
<dbReference type="AlphaFoldDB" id="A0A2W1JM60"/>
<keyword evidence="5" id="KW-0677">Repeat</keyword>
<dbReference type="InterPro" id="IPR057263">
    <property type="entry name" value="COR-B"/>
</dbReference>
<keyword evidence="7" id="KW-0418">Kinase</keyword>
<evidence type="ECO:0000256" key="6">
    <source>
        <dbReference type="ARBA" id="ARBA00022741"/>
    </source>
</evidence>
<dbReference type="OrthoDB" id="459949at2"/>
<dbReference type="Pfam" id="PF25497">
    <property type="entry name" value="COR-B"/>
    <property type="match status" value="1"/>
</dbReference>
<evidence type="ECO:0000259" key="12">
    <source>
        <dbReference type="PROSITE" id="PS51424"/>
    </source>
</evidence>
<dbReference type="Pfam" id="PF16095">
    <property type="entry name" value="COR-A"/>
    <property type="match status" value="1"/>
</dbReference>
<keyword evidence="4" id="KW-0808">Transferase</keyword>
<dbReference type="Gene3D" id="3.30.70.1390">
    <property type="entry name" value="ROC domain from the Parkinson's disease-associated leucine-rich repeat kinase 2"/>
    <property type="match status" value="1"/>
</dbReference>
<dbReference type="SMART" id="SM00369">
    <property type="entry name" value="LRR_TYP"/>
    <property type="match status" value="8"/>
</dbReference>
<evidence type="ECO:0000313" key="14">
    <source>
        <dbReference type="Proteomes" id="UP000248857"/>
    </source>
</evidence>
<dbReference type="GO" id="GO:0005525">
    <property type="term" value="F:GTP binding"/>
    <property type="evidence" value="ECO:0007669"/>
    <property type="project" value="InterPro"/>
</dbReference>
<dbReference type="Pfam" id="PF00560">
    <property type="entry name" value="LRR_1"/>
    <property type="match status" value="1"/>
</dbReference>
<dbReference type="PANTHER" id="PTHR48051">
    <property type="match status" value="1"/>
</dbReference>
<evidence type="ECO:0000256" key="11">
    <source>
        <dbReference type="ARBA" id="ARBA00048679"/>
    </source>
</evidence>
<proteinExistence type="predicted"/>
<dbReference type="InterPro" id="IPR003591">
    <property type="entry name" value="Leu-rich_rpt_typical-subtyp"/>
</dbReference>
<comment type="catalytic activity">
    <reaction evidence="10">
        <text>L-threonyl-[protein] + ATP = O-phospho-L-threonyl-[protein] + ADP + H(+)</text>
        <dbReference type="Rhea" id="RHEA:46608"/>
        <dbReference type="Rhea" id="RHEA-COMP:11060"/>
        <dbReference type="Rhea" id="RHEA-COMP:11605"/>
        <dbReference type="ChEBI" id="CHEBI:15378"/>
        <dbReference type="ChEBI" id="CHEBI:30013"/>
        <dbReference type="ChEBI" id="CHEBI:30616"/>
        <dbReference type="ChEBI" id="CHEBI:61977"/>
        <dbReference type="ChEBI" id="CHEBI:456216"/>
        <dbReference type="EC" id="2.7.11.1"/>
    </reaction>
</comment>
<evidence type="ECO:0000256" key="10">
    <source>
        <dbReference type="ARBA" id="ARBA00047899"/>
    </source>
</evidence>
<evidence type="ECO:0000256" key="2">
    <source>
        <dbReference type="ARBA" id="ARBA00022527"/>
    </source>
</evidence>
<name>A0A2W1JM60_9CYAN</name>
<evidence type="ECO:0000256" key="3">
    <source>
        <dbReference type="ARBA" id="ARBA00022614"/>
    </source>
</evidence>
<dbReference type="PRINTS" id="PR00449">
    <property type="entry name" value="RASTRNSFRMNG"/>
</dbReference>
<dbReference type="Pfam" id="PF08477">
    <property type="entry name" value="Roc"/>
    <property type="match status" value="1"/>
</dbReference>
<organism evidence="13 14">
    <name type="scientific">Acaryochloris thomasi RCC1774</name>
    <dbReference type="NCBI Taxonomy" id="1764569"/>
    <lineage>
        <taxon>Bacteria</taxon>
        <taxon>Bacillati</taxon>
        <taxon>Cyanobacteriota</taxon>
        <taxon>Cyanophyceae</taxon>
        <taxon>Acaryochloridales</taxon>
        <taxon>Acaryochloridaceae</taxon>
        <taxon>Acaryochloris</taxon>
        <taxon>Acaryochloris thomasi</taxon>
    </lineage>
</organism>
<dbReference type="GO" id="GO:0005737">
    <property type="term" value="C:cytoplasm"/>
    <property type="evidence" value="ECO:0007669"/>
    <property type="project" value="TreeGrafter"/>
</dbReference>
<dbReference type="Gene3D" id="1.10.10.10">
    <property type="entry name" value="Winged helix-like DNA-binding domain superfamily/Winged helix DNA-binding domain"/>
    <property type="match status" value="1"/>
</dbReference>
<dbReference type="FunFam" id="3.80.10.10:FF:001164">
    <property type="entry name" value="GH01279p"/>
    <property type="match status" value="1"/>
</dbReference>
<evidence type="ECO:0000313" key="13">
    <source>
        <dbReference type="EMBL" id="PZD74453.1"/>
    </source>
</evidence>
<dbReference type="FunFam" id="3.80.10.10:FF:000041">
    <property type="entry name" value="LRR receptor-like serine/threonine-protein kinase ERECTA"/>
    <property type="match status" value="1"/>
</dbReference>
<keyword evidence="6" id="KW-0547">Nucleotide-binding</keyword>
<reference evidence="13 14" key="1">
    <citation type="journal article" date="2018" name="Sci. Rep.">
        <title>A novel species of the marine cyanobacterium Acaryochloris with a unique pigment content and lifestyle.</title>
        <authorList>
            <person name="Partensky F."/>
            <person name="Six C."/>
            <person name="Ratin M."/>
            <person name="Garczarek L."/>
            <person name="Vaulot D."/>
            <person name="Probert I."/>
            <person name="Calteau A."/>
            <person name="Gourvil P."/>
            <person name="Marie D."/>
            <person name="Grebert T."/>
            <person name="Bouchier C."/>
            <person name="Le Panse S."/>
            <person name="Gachenot M."/>
            <person name="Rodriguez F."/>
            <person name="Garrido J.L."/>
        </authorList>
    </citation>
    <scope>NUCLEOTIDE SEQUENCE [LARGE SCALE GENOMIC DNA]</scope>
    <source>
        <strain evidence="13 14">RCC1774</strain>
    </source>
</reference>
<feature type="domain" description="Roc" evidence="12">
    <location>
        <begin position="264"/>
        <end position="434"/>
    </location>
</feature>
<dbReference type="Proteomes" id="UP000248857">
    <property type="component" value="Unassembled WGS sequence"/>
</dbReference>
<evidence type="ECO:0000256" key="8">
    <source>
        <dbReference type="ARBA" id="ARBA00022840"/>
    </source>
</evidence>
<protein>
    <recommendedName>
        <fullName evidence="1">non-specific serine/threonine protein kinase</fullName>
        <ecNumber evidence="1">2.7.11.1</ecNumber>
    </recommendedName>
</protein>
<comment type="caution">
    <text evidence="13">The sequence shown here is derived from an EMBL/GenBank/DDBJ whole genome shotgun (WGS) entry which is preliminary data.</text>
</comment>
<dbReference type="PROSITE" id="PS51424">
    <property type="entry name" value="ROC"/>
    <property type="match status" value="1"/>
</dbReference>
<dbReference type="InterPro" id="IPR020859">
    <property type="entry name" value="ROC"/>
</dbReference>
<dbReference type="SMART" id="SM00174">
    <property type="entry name" value="RHO"/>
    <property type="match status" value="1"/>
</dbReference>
<dbReference type="Gene3D" id="3.80.10.10">
    <property type="entry name" value="Ribonuclease Inhibitor"/>
    <property type="match status" value="2"/>
</dbReference>
<dbReference type="InterPro" id="IPR032171">
    <property type="entry name" value="COR-A"/>
</dbReference>
<dbReference type="Gene3D" id="3.40.50.300">
    <property type="entry name" value="P-loop containing nucleotide triphosphate hydrolases"/>
    <property type="match status" value="1"/>
</dbReference>
<dbReference type="SMART" id="SM00364">
    <property type="entry name" value="LRR_BAC"/>
    <property type="match status" value="8"/>
</dbReference>
<dbReference type="GO" id="GO:0004674">
    <property type="term" value="F:protein serine/threonine kinase activity"/>
    <property type="evidence" value="ECO:0007669"/>
    <property type="project" value="UniProtKB-KW"/>
</dbReference>
<dbReference type="PROSITE" id="PS51419">
    <property type="entry name" value="RAB"/>
    <property type="match status" value="1"/>
</dbReference>
<dbReference type="InterPro" id="IPR001611">
    <property type="entry name" value="Leu-rich_rpt"/>
</dbReference>
<keyword evidence="2" id="KW-0723">Serine/threonine-protein kinase</keyword>
<dbReference type="SUPFAM" id="SSF52058">
    <property type="entry name" value="L domain-like"/>
    <property type="match status" value="1"/>
</dbReference>
<dbReference type="InterPro" id="IPR027417">
    <property type="entry name" value="P-loop_NTPase"/>
</dbReference>
<dbReference type="SMART" id="SM00175">
    <property type="entry name" value="RAB"/>
    <property type="match status" value="1"/>
</dbReference>